<proteinExistence type="predicted"/>
<keyword evidence="1 3" id="KW-0808">Transferase</keyword>
<keyword evidence="4" id="KW-1185">Reference proteome</keyword>
<dbReference type="AlphaFoldDB" id="A0A0E3Q3A2"/>
<keyword evidence="3" id="KW-0328">Glycosyltransferase</keyword>
<feature type="domain" description="Glycosyl transferase family 1" evidence="2">
    <location>
        <begin position="204"/>
        <end position="338"/>
    </location>
</feature>
<dbReference type="EC" id="2.4.1.-" evidence="3"/>
<gene>
    <name evidence="3" type="ORF">MSVAZ_0813</name>
</gene>
<sequence length="381" mass="43712">MLSGSSKPIFQLMMNLEKNGVQTTMLSDHLSEATLNIHNILLNKYRVNLDIQRTNNLNKGLLKSREDVIHDIISWWSDCDLLISTDFLIPWLLSHNNIKLNTKIIFLGSNNMNFKFRYLIDSGFPALINLYKPSFFSKYIFRGFLLQNLLNRFDFILTTSNYVKSEMKILNLNVPIFSLPIGVDVKQYSPLNLSETSFLYFGWGSGIRGLQDVLKSFEVYSEEYDNSYLNVCLQGQHGPEESFYANMINKSRIKNKIHVHFFTENIESLIKSSTAVILPFRIPFGYSQPPLAVLESMSFGRVVISTNVGCIPEIISHKSDGFLINPNSPNEILDVLMSLDNSVVNNIGSKAHEKIHNFFSWEIVTPQYIRLFSEILEGFYD</sequence>
<dbReference type="HOGENOM" id="CLU_724841_0_0_2"/>
<organism evidence="3 4">
    <name type="scientific">Methanosarcina vacuolata Z-761</name>
    <dbReference type="NCBI Taxonomy" id="1434123"/>
    <lineage>
        <taxon>Archaea</taxon>
        <taxon>Methanobacteriati</taxon>
        <taxon>Methanobacteriota</taxon>
        <taxon>Stenosarchaea group</taxon>
        <taxon>Methanomicrobia</taxon>
        <taxon>Methanosarcinales</taxon>
        <taxon>Methanosarcinaceae</taxon>
        <taxon>Methanosarcina</taxon>
    </lineage>
</organism>
<dbReference type="SUPFAM" id="SSF53756">
    <property type="entry name" value="UDP-Glycosyltransferase/glycogen phosphorylase"/>
    <property type="match status" value="1"/>
</dbReference>
<dbReference type="GO" id="GO:0016757">
    <property type="term" value="F:glycosyltransferase activity"/>
    <property type="evidence" value="ECO:0007669"/>
    <property type="project" value="UniProtKB-KW"/>
</dbReference>
<evidence type="ECO:0000259" key="2">
    <source>
        <dbReference type="Pfam" id="PF00534"/>
    </source>
</evidence>
<dbReference type="CDD" id="cd03801">
    <property type="entry name" value="GT4_PimA-like"/>
    <property type="match status" value="1"/>
</dbReference>
<evidence type="ECO:0000256" key="1">
    <source>
        <dbReference type="ARBA" id="ARBA00022679"/>
    </source>
</evidence>
<dbReference type="PANTHER" id="PTHR46401:SF2">
    <property type="entry name" value="GLYCOSYLTRANSFERASE WBBK-RELATED"/>
    <property type="match status" value="1"/>
</dbReference>
<dbReference type="KEGG" id="mvc:MSVAZ_0813"/>
<dbReference type="STRING" id="1434123.MSVAZ_0813"/>
<dbReference type="PATRIC" id="fig|1434123.4.peg.949"/>
<dbReference type="PANTHER" id="PTHR46401">
    <property type="entry name" value="GLYCOSYLTRANSFERASE WBBK-RELATED"/>
    <property type="match status" value="1"/>
</dbReference>
<evidence type="ECO:0000313" key="4">
    <source>
        <dbReference type="Proteomes" id="UP000033096"/>
    </source>
</evidence>
<dbReference type="EMBL" id="CP009520">
    <property type="protein sequence ID" value="AKB43082.1"/>
    <property type="molecule type" value="Genomic_DNA"/>
</dbReference>
<name>A0A0E3Q3A2_9EURY</name>
<evidence type="ECO:0000313" key="3">
    <source>
        <dbReference type="EMBL" id="AKB43082.1"/>
    </source>
</evidence>
<accession>A0A0E3Q3A2</accession>
<dbReference type="Proteomes" id="UP000033096">
    <property type="component" value="Chromosome"/>
</dbReference>
<dbReference type="InterPro" id="IPR001296">
    <property type="entry name" value="Glyco_trans_1"/>
</dbReference>
<protein>
    <submittedName>
        <fullName evidence="3">Glycosyltransferase</fullName>
        <ecNumber evidence="3">2.4.1.-</ecNumber>
    </submittedName>
</protein>
<dbReference type="Gene3D" id="3.40.50.2000">
    <property type="entry name" value="Glycogen Phosphorylase B"/>
    <property type="match status" value="2"/>
</dbReference>
<reference evidence="3 4" key="1">
    <citation type="submission" date="2014-07" db="EMBL/GenBank/DDBJ databases">
        <title>Methanogenic archaea and the global carbon cycle.</title>
        <authorList>
            <person name="Henriksen J.R."/>
            <person name="Luke J."/>
            <person name="Reinhart S."/>
            <person name="Benedict M.N."/>
            <person name="Youngblut N.D."/>
            <person name="Metcalf M.E."/>
            <person name="Whitaker R.J."/>
            <person name="Metcalf W.W."/>
        </authorList>
    </citation>
    <scope>NUCLEOTIDE SEQUENCE [LARGE SCALE GENOMIC DNA]</scope>
    <source>
        <strain evidence="3 4">Z-761</strain>
    </source>
</reference>
<dbReference type="Pfam" id="PF00534">
    <property type="entry name" value="Glycos_transf_1"/>
    <property type="match status" value="1"/>
</dbReference>